<dbReference type="Proteomes" id="UP001523234">
    <property type="component" value="Unassembled WGS sequence"/>
</dbReference>
<reference evidence="1 2" key="1">
    <citation type="submission" date="2022-06" db="EMBL/GenBank/DDBJ databases">
        <title>Fructobacillus taiwanensis sp. nov., isolated from the honeybee.</title>
        <authorList>
            <person name="Chen Y.-S."/>
            <person name="Wang L.-T."/>
            <person name="Lee Y.-S."/>
            <person name="Chang Y.-C."/>
            <person name="Wu H.-C."/>
            <person name="Liao C.-Y."/>
            <person name="Chen W.-H."/>
            <person name="Deng J.-N."/>
            <person name="Wang Y.-H."/>
        </authorList>
    </citation>
    <scope>NUCLEOTIDE SEQUENCE [LARGE SCALE GENOMIC DNA]</scope>
    <source>
        <strain evidence="1 2">W13</strain>
    </source>
</reference>
<sequence length="70" mass="7812">MKNNFKVKYDFLGKRIKAVSTEGDVVYGTLTTQNNPLDTESGEVEYDILGDNGQRYSASESEIKSMTVID</sequence>
<dbReference type="RefSeq" id="WP_248657290.1">
    <property type="nucleotide sequence ID" value="NZ_JAMWYK010000002.1"/>
</dbReference>
<dbReference type="EMBL" id="JAMWYK010000002">
    <property type="protein sequence ID" value="MCO0831920.1"/>
    <property type="molecule type" value="Genomic_DNA"/>
</dbReference>
<proteinExistence type="predicted"/>
<protein>
    <recommendedName>
        <fullName evidence="3">DUF2283 domain-containing protein</fullName>
    </recommendedName>
</protein>
<evidence type="ECO:0008006" key="3">
    <source>
        <dbReference type="Google" id="ProtNLM"/>
    </source>
</evidence>
<evidence type="ECO:0000313" key="1">
    <source>
        <dbReference type="EMBL" id="MCO0831920.1"/>
    </source>
</evidence>
<accession>A0ABT0ZPJ5</accession>
<gene>
    <name evidence="1" type="ORF">NFX39_02265</name>
</gene>
<comment type="caution">
    <text evidence="1">The sequence shown here is derived from an EMBL/GenBank/DDBJ whole genome shotgun (WGS) entry which is preliminary data.</text>
</comment>
<evidence type="ECO:0000313" key="2">
    <source>
        <dbReference type="Proteomes" id="UP001523234"/>
    </source>
</evidence>
<organism evidence="1 2">
    <name type="scientific">Fructobacillus apis</name>
    <dbReference type="NCBI Taxonomy" id="2935017"/>
    <lineage>
        <taxon>Bacteria</taxon>
        <taxon>Bacillati</taxon>
        <taxon>Bacillota</taxon>
        <taxon>Bacilli</taxon>
        <taxon>Lactobacillales</taxon>
        <taxon>Lactobacillaceae</taxon>
        <taxon>Fructobacillus</taxon>
    </lineage>
</organism>
<name>A0ABT0ZPJ5_9LACO</name>
<keyword evidence="2" id="KW-1185">Reference proteome</keyword>